<dbReference type="EMBL" id="JAEAOA010000943">
    <property type="protein sequence ID" value="KAK3589688.1"/>
    <property type="molecule type" value="Genomic_DNA"/>
</dbReference>
<dbReference type="SUPFAM" id="SSF54695">
    <property type="entry name" value="POZ domain"/>
    <property type="match status" value="1"/>
</dbReference>
<gene>
    <name evidence="2" type="ORF">CHS0354_015197</name>
</gene>
<dbReference type="InterPro" id="IPR011333">
    <property type="entry name" value="SKP1/BTB/POZ_sf"/>
</dbReference>
<dbReference type="PANTHER" id="PTHR14499">
    <property type="entry name" value="POTASSIUM CHANNEL TETRAMERIZATION DOMAIN-CONTAINING"/>
    <property type="match status" value="1"/>
</dbReference>
<proteinExistence type="predicted"/>
<accession>A0AAE0SDW9</accession>
<reference evidence="2" key="1">
    <citation type="journal article" date="2021" name="Genome Biol. Evol.">
        <title>A High-Quality Reference Genome for a Parasitic Bivalve with Doubly Uniparental Inheritance (Bivalvia: Unionida).</title>
        <authorList>
            <person name="Smith C.H."/>
        </authorList>
    </citation>
    <scope>NUCLEOTIDE SEQUENCE</scope>
    <source>
        <strain evidence="2">CHS0354</strain>
    </source>
</reference>
<dbReference type="InterPro" id="IPR000210">
    <property type="entry name" value="BTB/POZ_dom"/>
</dbReference>
<dbReference type="InterPro" id="IPR003131">
    <property type="entry name" value="T1-type_BTB"/>
</dbReference>
<dbReference type="GO" id="GO:0051260">
    <property type="term" value="P:protein homooligomerization"/>
    <property type="evidence" value="ECO:0007669"/>
    <property type="project" value="InterPro"/>
</dbReference>
<evidence type="ECO:0000259" key="1">
    <source>
        <dbReference type="SMART" id="SM00225"/>
    </source>
</evidence>
<dbReference type="Gene3D" id="3.30.710.10">
    <property type="entry name" value="Potassium Channel Kv1.1, Chain A"/>
    <property type="match status" value="1"/>
</dbReference>
<organism evidence="2 3">
    <name type="scientific">Potamilus streckersoni</name>
    <dbReference type="NCBI Taxonomy" id="2493646"/>
    <lineage>
        <taxon>Eukaryota</taxon>
        <taxon>Metazoa</taxon>
        <taxon>Spiralia</taxon>
        <taxon>Lophotrochozoa</taxon>
        <taxon>Mollusca</taxon>
        <taxon>Bivalvia</taxon>
        <taxon>Autobranchia</taxon>
        <taxon>Heteroconchia</taxon>
        <taxon>Palaeoheterodonta</taxon>
        <taxon>Unionida</taxon>
        <taxon>Unionoidea</taxon>
        <taxon>Unionidae</taxon>
        <taxon>Ambleminae</taxon>
        <taxon>Lampsilini</taxon>
        <taxon>Potamilus</taxon>
    </lineage>
</organism>
<dbReference type="Proteomes" id="UP001195483">
    <property type="component" value="Unassembled WGS sequence"/>
</dbReference>
<dbReference type="Pfam" id="PF02214">
    <property type="entry name" value="BTB_2"/>
    <property type="match status" value="1"/>
</dbReference>
<dbReference type="AlphaFoldDB" id="A0AAE0SDW9"/>
<dbReference type="PANTHER" id="PTHR14499:SF136">
    <property type="entry name" value="GH08630P"/>
    <property type="match status" value="1"/>
</dbReference>
<sequence length="151" mass="17742">MSKYHYSAEKVFKVNVGGTLYTTTRSTLTKYEGSLIWKIFTGDMACPRDERGTYFIDRDGHVFRFILNYLRSDKLVVPQGYRDLDILKVEADYYGLKGLVQEVDSLIAMRKRRRRPRQRKKSSQSTGELHRLVERNGDLYLSDEGSDYFYD</sequence>
<evidence type="ECO:0000313" key="3">
    <source>
        <dbReference type="Proteomes" id="UP001195483"/>
    </source>
</evidence>
<reference evidence="2" key="2">
    <citation type="journal article" date="2021" name="Genome Biol. Evol.">
        <title>Developing a high-quality reference genome for a parasitic bivalve with doubly uniparental inheritance (Bivalvia: Unionida).</title>
        <authorList>
            <person name="Smith C.H."/>
        </authorList>
    </citation>
    <scope>NUCLEOTIDE SEQUENCE</scope>
    <source>
        <strain evidence="2">CHS0354</strain>
        <tissue evidence="2">Mantle</tissue>
    </source>
</reference>
<name>A0AAE0SDW9_9BIVA</name>
<reference evidence="2" key="3">
    <citation type="submission" date="2023-05" db="EMBL/GenBank/DDBJ databases">
        <authorList>
            <person name="Smith C.H."/>
        </authorList>
    </citation>
    <scope>NUCLEOTIDE SEQUENCE</scope>
    <source>
        <strain evidence="2">CHS0354</strain>
        <tissue evidence="2">Mantle</tissue>
    </source>
</reference>
<comment type="caution">
    <text evidence="2">The sequence shown here is derived from an EMBL/GenBank/DDBJ whole genome shotgun (WGS) entry which is preliminary data.</text>
</comment>
<evidence type="ECO:0000313" key="2">
    <source>
        <dbReference type="EMBL" id="KAK3589688.1"/>
    </source>
</evidence>
<dbReference type="SMART" id="SM00225">
    <property type="entry name" value="BTB"/>
    <property type="match status" value="1"/>
</dbReference>
<keyword evidence="3" id="KW-1185">Reference proteome</keyword>
<protein>
    <recommendedName>
        <fullName evidence="1">BTB domain-containing protein</fullName>
    </recommendedName>
</protein>
<feature type="domain" description="BTB" evidence="1">
    <location>
        <begin position="10"/>
        <end position="111"/>
    </location>
</feature>